<evidence type="ECO:0000256" key="1">
    <source>
        <dbReference type="ARBA" id="ARBA00010587"/>
    </source>
</evidence>
<comment type="similarity">
    <text evidence="1">Belongs to the hemerythrin family.</text>
</comment>
<accession>A0A2D3WRN9</accession>
<dbReference type="Proteomes" id="UP000228859">
    <property type="component" value="Unassembled WGS sequence"/>
</dbReference>
<keyword evidence="2" id="KW-0813">Transport</keyword>
<dbReference type="SUPFAM" id="SSF47188">
    <property type="entry name" value="Hemerythrin-like"/>
    <property type="match status" value="1"/>
</dbReference>
<gene>
    <name evidence="6" type="ORF">CFH83_00975</name>
</gene>
<comment type="caution">
    <text evidence="6">The sequence shown here is derived from an EMBL/GenBank/DDBJ whole genome shotgun (WGS) entry which is preliminary data.</text>
</comment>
<evidence type="ECO:0000313" key="6">
    <source>
        <dbReference type="EMBL" id="DAB39393.1"/>
    </source>
</evidence>
<evidence type="ECO:0000259" key="5">
    <source>
        <dbReference type="Pfam" id="PF01814"/>
    </source>
</evidence>
<dbReference type="AlphaFoldDB" id="A0A2D3WRN9"/>
<dbReference type="PANTHER" id="PTHR37164">
    <property type="entry name" value="BACTERIOHEMERYTHRIN"/>
    <property type="match status" value="1"/>
</dbReference>
<evidence type="ECO:0000256" key="4">
    <source>
        <dbReference type="ARBA" id="ARBA00023004"/>
    </source>
</evidence>
<protein>
    <recommendedName>
        <fullName evidence="5">Hemerythrin-like domain-containing protein</fullName>
    </recommendedName>
</protein>
<dbReference type="Gene3D" id="1.20.120.50">
    <property type="entry name" value="Hemerythrin-like"/>
    <property type="match status" value="1"/>
</dbReference>
<dbReference type="InterPro" id="IPR035938">
    <property type="entry name" value="Hemerythrin-like_sf"/>
</dbReference>
<keyword evidence="4" id="KW-0408">Iron</keyword>
<dbReference type="PROSITE" id="PS00550">
    <property type="entry name" value="HEMERYTHRINS"/>
    <property type="match status" value="1"/>
</dbReference>
<name>A0A2D3WRN9_9BACT</name>
<dbReference type="EMBL" id="DLUI01000014">
    <property type="protein sequence ID" value="DAB39393.1"/>
    <property type="molecule type" value="Genomic_DNA"/>
</dbReference>
<dbReference type="GO" id="GO:0046872">
    <property type="term" value="F:metal ion binding"/>
    <property type="evidence" value="ECO:0007669"/>
    <property type="project" value="UniProtKB-KW"/>
</dbReference>
<dbReference type="PANTHER" id="PTHR37164:SF1">
    <property type="entry name" value="BACTERIOHEMERYTHRIN"/>
    <property type="match status" value="1"/>
</dbReference>
<evidence type="ECO:0000256" key="3">
    <source>
        <dbReference type="ARBA" id="ARBA00022723"/>
    </source>
</evidence>
<dbReference type="InterPro" id="IPR050669">
    <property type="entry name" value="Hemerythrin"/>
</dbReference>
<organism evidence="6 7">
    <name type="scientific">Sulfuricurvum kujiense</name>
    <dbReference type="NCBI Taxonomy" id="148813"/>
    <lineage>
        <taxon>Bacteria</taxon>
        <taxon>Pseudomonadati</taxon>
        <taxon>Campylobacterota</taxon>
        <taxon>Epsilonproteobacteria</taxon>
        <taxon>Campylobacterales</taxon>
        <taxon>Sulfurimonadaceae</taxon>
        <taxon>Sulfuricurvum</taxon>
    </lineage>
</organism>
<dbReference type="InterPro" id="IPR016131">
    <property type="entry name" value="Haemerythrin_Fe_BS"/>
</dbReference>
<feature type="domain" description="Hemerythrin-like" evidence="5">
    <location>
        <begin position="11"/>
        <end position="121"/>
    </location>
</feature>
<keyword evidence="3" id="KW-0479">Metal-binding</keyword>
<sequence length="127" mass="14758">MSHLPEALKVGVDSIDQRHEEFYVLYDTLKNATDSEFLEAFDAVVLHTQGHFAEEEADMDSVVYPNKAEHKQEHQKAFDEMNYFREKASSGKLMFAKAYVKDRLGDWFRTHLLNMDSDLARVITLSR</sequence>
<dbReference type="GO" id="GO:0005344">
    <property type="term" value="F:oxygen carrier activity"/>
    <property type="evidence" value="ECO:0007669"/>
    <property type="project" value="UniProtKB-KW"/>
</dbReference>
<evidence type="ECO:0000313" key="7">
    <source>
        <dbReference type="Proteomes" id="UP000228859"/>
    </source>
</evidence>
<dbReference type="InterPro" id="IPR012827">
    <property type="entry name" value="Hemerythrin_metal-bd"/>
</dbReference>
<dbReference type="NCBIfam" id="TIGR02481">
    <property type="entry name" value="hemeryth_dom"/>
    <property type="match status" value="1"/>
</dbReference>
<keyword evidence="2" id="KW-0561">Oxygen transport</keyword>
<dbReference type="InterPro" id="IPR012312">
    <property type="entry name" value="Hemerythrin-like"/>
</dbReference>
<proteinExistence type="inferred from homology"/>
<dbReference type="RefSeq" id="WP_303662752.1">
    <property type="nucleotide sequence ID" value="NZ_DLUI01000014.1"/>
</dbReference>
<reference evidence="6 7" key="1">
    <citation type="journal article" date="2017" name="Front. Microbiol.">
        <title>Comparative Genomic Analysis of the Class Epsilonproteobacteria and Proposed Reclassification to Epsilonbacteraeota (phyl. nov.).</title>
        <authorList>
            <person name="Waite D.W."/>
            <person name="Vanwonterghem I."/>
            <person name="Rinke C."/>
            <person name="Parks D.H."/>
            <person name="Zhang Y."/>
            <person name="Takai K."/>
            <person name="Sievert S.M."/>
            <person name="Simon J."/>
            <person name="Campbell B.J."/>
            <person name="Hanson T.E."/>
            <person name="Woyke T."/>
            <person name="Klotz M.G."/>
            <person name="Hugenholtz P."/>
        </authorList>
    </citation>
    <scope>NUCLEOTIDE SEQUENCE [LARGE SCALE GENOMIC DNA]</scope>
    <source>
        <strain evidence="6">UBA12443</strain>
    </source>
</reference>
<evidence type="ECO:0000256" key="2">
    <source>
        <dbReference type="ARBA" id="ARBA00022621"/>
    </source>
</evidence>
<dbReference type="Pfam" id="PF01814">
    <property type="entry name" value="Hemerythrin"/>
    <property type="match status" value="1"/>
</dbReference>
<dbReference type="CDD" id="cd12107">
    <property type="entry name" value="Hemerythrin"/>
    <property type="match status" value="1"/>
</dbReference>